<dbReference type="AlphaFoldDB" id="A0A8S0X245"/>
<keyword evidence="2" id="KW-1185">Reference proteome</keyword>
<accession>A0A8S0X245</accession>
<dbReference type="RefSeq" id="WP_174626466.1">
    <property type="nucleotide sequence ID" value="NZ_CADCXN010000076.1"/>
</dbReference>
<name>A0A8S0X245_9GAMM</name>
<evidence type="ECO:0000313" key="2">
    <source>
        <dbReference type="Proteomes" id="UP000494216"/>
    </source>
</evidence>
<reference evidence="1 2" key="1">
    <citation type="submission" date="2020-02" db="EMBL/GenBank/DDBJ databases">
        <authorList>
            <person name="Hogendoorn C."/>
        </authorList>
    </citation>
    <scope>NUCLEOTIDE SEQUENCE [LARGE SCALE GENOMIC DNA]</scope>
    <source>
        <strain evidence="1">METHB21</strain>
    </source>
</reference>
<organism evidence="1 2">
    <name type="scientific">Candidatus Methylobacter favarea</name>
    <dbReference type="NCBI Taxonomy" id="2707345"/>
    <lineage>
        <taxon>Bacteria</taxon>
        <taxon>Pseudomonadati</taxon>
        <taxon>Pseudomonadota</taxon>
        <taxon>Gammaproteobacteria</taxon>
        <taxon>Methylococcales</taxon>
        <taxon>Methylococcaceae</taxon>
        <taxon>Methylobacter</taxon>
    </lineage>
</organism>
<sequence>MLNLLLSASLGHASPVVLKNIAVANDMCIFTNTTSDVVKVKFWLDITFHRRASINTKNNAPYDFPGKDQIEAEEHGLYFHQPDEQPV</sequence>
<comment type="caution">
    <text evidence="1">The sequence shown here is derived from an EMBL/GenBank/DDBJ whole genome shotgun (WGS) entry which is preliminary data.</text>
</comment>
<protein>
    <submittedName>
        <fullName evidence="1">Uncharacterized protein</fullName>
    </submittedName>
</protein>
<gene>
    <name evidence="1" type="ORF">METHB2_460015</name>
</gene>
<dbReference type="Proteomes" id="UP000494216">
    <property type="component" value="Unassembled WGS sequence"/>
</dbReference>
<proteinExistence type="predicted"/>
<dbReference type="EMBL" id="CADCXN010000076">
    <property type="protein sequence ID" value="CAA9891622.1"/>
    <property type="molecule type" value="Genomic_DNA"/>
</dbReference>
<evidence type="ECO:0000313" key="1">
    <source>
        <dbReference type="EMBL" id="CAA9891622.1"/>
    </source>
</evidence>